<evidence type="ECO:0000256" key="1">
    <source>
        <dbReference type="SAM" id="Coils"/>
    </source>
</evidence>
<name>A0A0C2NIX6_THEKT</name>
<keyword evidence="3" id="KW-1185">Reference proteome</keyword>
<keyword evidence="1" id="KW-0175">Coiled coil</keyword>
<feature type="coiled-coil region" evidence="1">
    <location>
        <begin position="34"/>
        <end position="61"/>
    </location>
</feature>
<sequence>MDNQKYNKSHSNDVILKNLIISLIKRDKHFQETLEGIKRKDQEYNDSMRALEREMSSLKLRKHLIHSPDVNEMATGILPVHNASYVAKFSEFLKYISRRKGMVRRIMGGGRRKSTQEPHDTLLNTVQIYQYIITWKIFHNFSRLGGESCGVIRFEILSVLMSGKKLKWKLRVVNKLTTAVSFVDDIESMDQELQEALDECKQISSQSPLYLSRINLIIYKIDI</sequence>
<gene>
    <name evidence="2" type="ORF">RF11_00074</name>
</gene>
<dbReference type="AlphaFoldDB" id="A0A0C2NIX6"/>
<dbReference type="EMBL" id="JWZT01000572">
    <property type="protein sequence ID" value="KII73987.1"/>
    <property type="molecule type" value="Genomic_DNA"/>
</dbReference>
<protein>
    <submittedName>
        <fullName evidence="2">Uncharacterized protein</fullName>
    </submittedName>
</protein>
<dbReference type="Proteomes" id="UP000031668">
    <property type="component" value="Unassembled WGS sequence"/>
</dbReference>
<accession>A0A0C2NIX6</accession>
<proteinExistence type="predicted"/>
<evidence type="ECO:0000313" key="3">
    <source>
        <dbReference type="Proteomes" id="UP000031668"/>
    </source>
</evidence>
<evidence type="ECO:0000313" key="2">
    <source>
        <dbReference type="EMBL" id="KII73987.1"/>
    </source>
</evidence>
<reference evidence="2 3" key="1">
    <citation type="journal article" date="2014" name="Genome Biol. Evol.">
        <title>The genome of the myxosporean Thelohanellus kitauei shows adaptations to nutrient acquisition within its fish host.</title>
        <authorList>
            <person name="Yang Y."/>
            <person name="Xiong J."/>
            <person name="Zhou Z."/>
            <person name="Huo F."/>
            <person name="Miao W."/>
            <person name="Ran C."/>
            <person name="Liu Y."/>
            <person name="Zhang J."/>
            <person name="Feng J."/>
            <person name="Wang M."/>
            <person name="Wang M."/>
            <person name="Wang L."/>
            <person name="Yao B."/>
        </authorList>
    </citation>
    <scope>NUCLEOTIDE SEQUENCE [LARGE SCALE GENOMIC DNA]</scope>
    <source>
        <strain evidence="2">Wuqing</strain>
    </source>
</reference>
<organism evidence="2 3">
    <name type="scientific">Thelohanellus kitauei</name>
    <name type="common">Myxosporean</name>
    <dbReference type="NCBI Taxonomy" id="669202"/>
    <lineage>
        <taxon>Eukaryota</taxon>
        <taxon>Metazoa</taxon>
        <taxon>Cnidaria</taxon>
        <taxon>Myxozoa</taxon>
        <taxon>Myxosporea</taxon>
        <taxon>Bivalvulida</taxon>
        <taxon>Platysporina</taxon>
        <taxon>Myxobolidae</taxon>
        <taxon>Thelohanellus</taxon>
    </lineage>
</organism>
<comment type="caution">
    <text evidence="2">The sequence shown here is derived from an EMBL/GenBank/DDBJ whole genome shotgun (WGS) entry which is preliminary data.</text>
</comment>